<dbReference type="InterPro" id="IPR043795">
    <property type="entry name" value="N-alpha-Ac-DABA-like"/>
</dbReference>
<dbReference type="CDD" id="cd06251">
    <property type="entry name" value="M14_ASTE_ASPA-like"/>
    <property type="match status" value="1"/>
</dbReference>
<dbReference type="SUPFAM" id="SSF53187">
    <property type="entry name" value="Zn-dependent exopeptidases"/>
    <property type="match status" value="1"/>
</dbReference>
<dbReference type="AlphaFoldDB" id="A0A934SBC0"/>
<keyword evidence="7" id="KW-1185">Reference proteome</keyword>
<dbReference type="GO" id="GO:0016788">
    <property type="term" value="F:hydrolase activity, acting on ester bonds"/>
    <property type="evidence" value="ECO:0007669"/>
    <property type="project" value="InterPro"/>
</dbReference>
<comment type="cofactor">
    <cofactor evidence="1">
        <name>Zn(2+)</name>
        <dbReference type="ChEBI" id="CHEBI:29105"/>
    </cofactor>
</comment>
<evidence type="ECO:0000259" key="5">
    <source>
        <dbReference type="Pfam" id="PF24827"/>
    </source>
</evidence>
<dbReference type="GO" id="GO:0016811">
    <property type="term" value="F:hydrolase activity, acting on carbon-nitrogen (but not peptide) bonds, in linear amides"/>
    <property type="evidence" value="ECO:0007669"/>
    <property type="project" value="InterPro"/>
</dbReference>
<dbReference type="InterPro" id="IPR053138">
    <property type="entry name" value="N-alpha-Ac-DABA_deacetylase"/>
</dbReference>
<name>A0A934SBC0_9BACT</name>
<accession>A0A934SBC0</accession>
<evidence type="ECO:0000256" key="4">
    <source>
        <dbReference type="ARBA" id="ARBA00022833"/>
    </source>
</evidence>
<dbReference type="PIRSF" id="PIRSF039012">
    <property type="entry name" value="ASP"/>
    <property type="match status" value="1"/>
</dbReference>
<keyword evidence="3" id="KW-0378">Hydrolase</keyword>
<dbReference type="InterPro" id="IPR055438">
    <property type="entry name" value="AstE_AspA_cat"/>
</dbReference>
<evidence type="ECO:0000256" key="1">
    <source>
        <dbReference type="ARBA" id="ARBA00001947"/>
    </source>
</evidence>
<evidence type="ECO:0000256" key="2">
    <source>
        <dbReference type="ARBA" id="ARBA00022723"/>
    </source>
</evidence>
<dbReference type="Pfam" id="PF24827">
    <property type="entry name" value="AstE_AspA_cat"/>
    <property type="match status" value="1"/>
</dbReference>
<organism evidence="6 7">
    <name type="scientific">Luteolibacter pohnpeiensis</name>
    <dbReference type="NCBI Taxonomy" id="454153"/>
    <lineage>
        <taxon>Bacteria</taxon>
        <taxon>Pseudomonadati</taxon>
        <taxon>Verrucomicrobiota</taxon>
        <taxon>Verrucomicrobiia</taxon>
        <taxon>Verrucomicrobiales</taxon>
        <taxon>Verrucomicrobiaceae</taxon>
        <taxon>Luteolibacter</taxon>
    </lineage>
</organism>
<dbReference type="Proteomes" id="UP000603141">
    <property type="component" value="Unassembled WGS sequence"/>
</dbReference>
<protein>
    <submittedName>
        <fullName evidence="6">Succinylglutamate desuccinylase/aspartoacylase family protein</fullName>
    </submittedName>
</protein>
<evidence type="ECO:0000313" key="7">
    <source>
        <dbReference type="Proteomes" id="UP000603141"/>
    </source>
</evidence>
<proteinExistence type="predicted"/>
<keyword evidence="4" id="KW-0862">Zinc</keyword>
<dbReference type="GO" id="GO:0046872">
    <property type="term" value="F:metal ion binding"/>
    <property type="evidence" value="ECO:0007669"/>
    <property type="project" value="UniProtKB-KW"/>
</dbReference>
<dbReference type="RefSeq" id="WP_200269045.1">
    <property type="nucleotide sequence ID" value="NZ_JAENIJ010000008.1"/>
</dbReference>
<gene>
    <name evidence="6" type="ORF">JIN85_07070</name>
</gene>
<dbReference type="PANTHER" id="PTHR37326:SF1">
    <property type="entry name" value="BLL3975 PROTEIN"/>
    <property type="match status" value="1"/>
</dbReference>
<evidence type="ECO:0000313" key="6">
    <source>
        <dbReference type="EMBL" id="MBK1882168.1"/>
    </source>
</evidence>
<feature type="domain" description="Succinylglutamate desuccinylase/Aspartoacylase catalytic" evidence="5">
    <location>
        <begin position="50"/>
        <end position="228"/>
    </location>
</feature>
<dbReference type="EMBL" id="JAENIJ010000008">
    <property type="protein sequence ID" value="MBK1882168.1"/>
    <property type="molecule type" value="Genomic_DNA"/>
</dbReference>
<sequence length="360" mass="38955">MSRKSSDIGTWGASEIAPGERKRLRLEIGKNFSGSSVTLPLMVWRAPEDGPVVGITAAVHGDEINGTGAIRRLIQEPPFTLTHGTLILVPVVNIMGFERHSRYMPDRRDLNRCFPGSLHGSLSSRLARAVFDQVVGRCDYLIDLHTAAVRRTNFPNVRTDFDEPECARLARAFGCEVIVNSAGPDGSLRKAAVKSGCPTIVLEAGEVWKVEPSVQELTLRGISNVLAELQMTGGVCEPPPHQVIVRETRWIRSESGGFLHFHVAPGDAVAEGQAVASSTNLLGSEMEIIRSPLAGVVMGMTTMPAVGPGDPVVHIALPSDAKQQLKLEKSIDNLDSDTIEIQLREHLATNIVVNVLEENS</sequence>
<keyword evidence="2" id="KW-0479">Metal-binding</keyword>
<dbReference type="Gene3D" id="3.40.630.10">
    <property type="entry name" value="Zn peptidases"/>
    <property type="match status" value="1"/>
</dbReference>
<evidence type="ECO:0000256" key="3">
    <source>
        <dbReference type="ARBA" id="ARBA00022801"/>
    </source>
</evidence>
<reference evidence="6" key="1">
    <citation type="submission" date="2021-01" db="EMBL/GenBank/DDBJ databases">
        <title>Modified the classification status of verrucomicrobia.</title>
        <authorList>
            <person name="Feng X."/>
        </authorList>
    </citation>
    <scope>NUCLEOTIDE SEQUENCE</scope>
    <source>
        <strain evidence="6">KCTC 22041</strain>
    </source>
</reference>
<comment type="caution">
    <text evidence="6">The sequence shown here is derived from an EMBL/GenBank/DDBJ whole genome shotgun (WGS) entry which is preliminary data.</text>
</comment>
<dbReference type="PANTHER" id="PTHR37326">
    <property type="entry name" value="BLL3975 PROTEIN"/>
    <property type="match status" value="1"/>
</dbReference>